<dbReference type="RefSeq" id="WP_035136242.1">
    <property type="nucleotide sequence ID" value="NZ_JRLV01000036.1"/>
</dbReference>
<name>A0A0A2LHP4_9FLAO</name>
<dbReference type="eggNOG" id="ENOG5030QHE">
    <property type="taxonomic scope" value="Bacteria"/>
</dbReference>
<gene>
    <name evidence="1" type="ORF">Q763_17320</name>
</gene>
<accession>A0A0A2LHP4</accession>
<keyword evidence="2" id="KW-1185">Reference proteome</keyword>
<evidence type="ECO:0000313" key="1">
    <source>
        <dbReference type="EMBL" id="KGO78668.1"/>
    </source>
</evidence>
<proteinExistence type="predicted"/>
<dbReference type="Proteomes" id="UP000030129">
    <property type="component" value="Unassembled WGS sequence"/>
</dbReference>
<dbReference type="AlphaFoldDB" id="A0A0A2LHP4"/>
<organism evidence="1 2">
    <name type="scientific">Flavobacterium beibuense F44-8</name>
    <dbReference type="NCBI Taxonomy" id="1406840"/>
    <lineage>
        <taxon>Bacteria</taxon>
        <taxon>Pseudomonadati</taxon>
        <taxon>Bacteroidota</taxon>
        <taxon>Flavobacteriia</taxon>
        <taxon>Flavobacteriales</taxon>
        <taxon>Flavobacteriaceae</taxon>
        <taxon>Flavobacterium</taxon>
    </lineage>
</organism>
<dbReference type="STRING" id="1406840.Q763_17320"/>
<evidence type="ECO:0000313" key="2">
    <source>
        <dbReference type="Proteomes" id="UP000030129"/>
    </source>
</evidence>
<protein>
    <submittedName>
        <fullName evidence="1">Uncharacterized protein</fullName>
    </submittedName>
</protein>
<dbReference type="EMBL" id="JRLV01000036">
    <property type="protein sequence ID" value="KGO78668.1"/>
    <property type="molecule type" value="Genomic_DNA"/>
</dbReference>
<reference evidence="1 2" key="1">
    <citation type="submission" date="2013-09" db="EMBL/GenBank/DDBJ databases">
        <authorList>
            <person name="Zeng Z."/>
            <person name="Chen C."/>
        </authorList>
    </citation>
    <scope>NUCLEOTIDE SEQUENCE [LARGE SCALE GENOMIC DNA]</scope>
    <source>
        <strain evidence="1 2">F44-8</strain>
    </source>
</reference>
<sequence>MSFDYGEFEKELESACLVAYKNFLKEFNADSTYISAGGGKLEAFIQGLQKEFDKTTNFYLQKHNVETDPEARRRALAVAKQSAKKCIEEFSRIQ</sequence>
<comment type="caution">
    <text evidence="1">The sequence shown here is derived from an EMBL/GenBank/DDBJ whole genome shotgun (WGS) entry which is preliminary data.</text>
</comment>